<proteinExistence type="predicted"/>
<feature type="compositionally biased region" description="Basic residues" evidence="1">
    <location>
        <begin position="22"/>
        <end position="31"/>
    </location>
</feature>
<reference evidence="2" key="5">
    <citation type="journal article" date="2021" name="G3 (Bethesda)">
        <title>Aegilops tauschii genome assembly Aet v5.0 features greater sequence contiguity and improved annotation.</title>
        <authorList>
            <person name="Wang L."/>
            <person name="Zhu T."/>
            <person name="Rodriguez J.C."/>
            <person name="Deal K.R."/>
            <person name="Dubcovsky J."/>
            <person name="McGuire P.E."/>
            <person name="Lux T."/>
            <person name="Spannagl M."/>
            <person name="Mayer K.F.X."/>
            <person name="Baldrich P."/>
            <person name="Meyers B.C."/>
            <person name="Huo N."/>
            <person name="Gu Y.Q."/>
            <person name="Zhou H."/>
            <person name="Devos K.M."/>
            <person name="Bennetzen J.L."/>
            <person name="Unver T."/>
            <person name="Budak H."/>
            <person name="Gulick P.J."/>
            <person name="Galiba G."/>
            <person name="Kalapos B."/>
            <person name="Nelson D.R."/>
            <person name="Li P."/>
            <person name="You F.M."/>
            <person name="Luo M.C."/>
            <person name="Dvorak J."/>
        </authorList>
    </citation>
    <scope>NUCLEOTIDE SEQUENCE [LARGE SCALE GENOMIC DNA]</scope>
    <source>
        <strain evidence="2">cv. AL8/78</strain>
    </source>
</reference>
<dbReference type="Gramene" id="AET1Gv20985100.1">
    <property type="protein sequence ID" value="AET1Gv20985100.1"/>
    <property type="gene ID" value="AET1Gv20985100"/>
</dbReference>
<keyword evidence="3" id="KW-1185">Reference proteome</keyword>
<feature type="region of interest" description="Disordered" evidence="1">
    <location>
        <begin position="1"/>
        <end position="88"/>
    </location>
</feature>
<reference evidence="2" key="3">
    <citation type="journal article" date="2017" name="Nature">
        <title>Genome sequence of the progenitor of the wheat D genome Aegilops tauschii.</title>
        <authorList>
            <person name="Luo M.C."/>
            <person name="Gu Y.Q."/>
            <person name="Puiu D."/>
            <person name="Wang H."/>
            <person name="Twardziok S.O."/>
            <person name="Deal K.R."/>
            <person name="Huo N."/>
            <person name="Zhu T."/>
            <person name="Wang L."/>
            <person name="Wang Y."/>
            <person name="McGuire P.E."/>
            <person name="Liu S."/>
            <person name="Long H."/>
            <person name="Ramasamy R.K."/>
            <person name="Rodriguez J.C."/>
            <person name="Van S.L."/>
            <person name="Yuan L."/>
            <person name="Wang Z."/>
            <person name="Xia Z."/>
            <person name="Xiao L."/>
            <person name="Anderson O.D."/>
            <person name="Ouyang S."/>
            <person name="Liang Y."/>
            <person name="Zimin A.V."/>
            <person name="Pertea G."/>
            <person name="Qi P."/>
            <person name="Bennetzen J.L."/>
            <person name="Dai X."/>
            <person name="Dawson M.W."/>
            <person name="Muller H.G."/>
            <person name="Kugler K."/>
            <person name="Rivarola-Duarte L."/>
            <person name="Spannagl M."/>
            <person name="Mayer K.F.X."/>
            <person name="Lu F.H."/>
            <person name="Bevan M.W."/>
            <person name="Leroy P."/>
            <person name="Li P."/>
            <person name="You F.M."/>
            <person name="Sun Q."/>
            <person name="Liu Z."/>
            <person name="Lyons E."/>
            <person name="Wicker T."/>
            <person name="Salzberg S.L."/>
            <person name="Devos K.M."/>
            <person name="Dvorak J."/>
        </authorList>
    </citation>
    <scope>NUCLEOTIDE SEQUENCE [LARGE SCALE GENOMIC DNA]</scope>
    <source>
        <strain evidence="2">cv. AL8/78</strain>
    </source>
</reference>
<dbReference type="EnsemblPlants" id="AET1Gv20985100.1">
    <property type="protein sequence ID" value="AET1Gv20985100.1"/>
    <property type="gene ID" value="AET1Gv20985100"/>
</dbReference>
<organism evidence="2 3">
    <name type="scientific">Aegilops tauschii subsp. strangulata</name>
    <name type="common">Goatgrass</name>
    <dbReference type="NCBI Taxonomy" id="200361"/>
    <lineage>
        <taxon>Eukaryota</taxon>
        <taxon>Viridiplantae</taxon>
        <taxon>Streptophyta</taxon>
        <taxon>Embryophyta</taxon>
        <taxon>Tracheophyta</taxon>
        <taxon>Spermatophyta</taxon>
        <taxon>Magnoliopsida</taxon>
        <taxon>Liliopsida</taxon>
        <taxon>Poales</taxon>
        <taxon>Poaceae</taxon>
        <taxon>BOP clade</taxon>
        <taxon>Pooideae</taxon>
        <taxon>Triticodae</taxon>
        <taxon>Triticeae</taxon>
        <taxon>Triticinae</taxon>
        <taxon>Aegilops</taxon>
    </lineage>
</organism>
<evidence type="ECO:0000313" key="3">
    <source>
        <dbReference type="Proteomes" id="UP000015105"/>
    </source>
</evidence>
<evidence type="ECO:0000313" key="2">
    <source>
        <dbReference type="EnsemblPlants" id="AET1Gv20985100.1"/>
    </source>
</evidence>
<sequence length="88" mass="9232">MDTPAHPGSGDCEAGPTGSPRPSRRVPRRGHGYTQLPTPSDAFLRLLSLSLHPPSPNRHRPAPNPAPPHLSSSSRRAGGAEQQAGRCG</sequence>
<accession>A0A452ZZI2</accession>
<name>A0A452ZZI2_AEGTS</name>
<protein>
    <submittedName>
        <fullName evidence="2">Uncharacterized protein</fullName>
    </submittedName>
</protein>
<reference evidence="3" key="2">
    <citation type="journal article" date="2017" name="Nat. Plants">
        <title>The Aegilops tauschii genome reveals multiple impacts of transposons.</title>
        <authorList>
            <person name="Zhao G."/>
            <person name="Zou C."/>
            <person name="Li K."/>
            <person name="Wang K."/>
            <person name="Li T."/>
            <person name="Gao L."/>
            <person name="Zhang X."/>
            <person name="Wang H."/>
            <person name="Yang Z."/>
            <person name="Liu X."/>
            <person name="Jiang W."/>
            <person name="Mao L."/>
            <person name="Kong X."/>
            <person name="Jiao Y."/>
            <person name="Jia J."/>
        </authorList>
    </citation>
    <scope>NUCLEOTIDE SEQUENCE [LARGE SCALE GENOMIC DNA]</scope>
    <source>
        <strain evidence="3">cv. AL8/78</strain>
    </source>
</reference>
<dbReference type="Proteomes" id="UP000015105">
    <property type="component" value="Chromosome 1D"/>
</dbReference>
<reference evidence="2" key="4">
    <citation type="submission" date="2019-03" db="UniProtKB">
        <authorList>
            <consortium name="EnsemblPlants"/>
        </authorList>
    </citation>
    <scope>IDENTIFICATION</scope>
</reference>
<reference evidence="3" key="1">
    <citation type="journal article" date="2014" name="Science">
        <title>Ancient hybridizations among the ancestral genomes of bread wheat.</title>
        <authorList>
            <consortium name="International Wheat Genome Sequencing Consortium,"/>
            <person name="Marcussen T."/>
            <person name="Sandve S.R."/>
            <person name="Heier L."/>
            <person name="Spannagl M."/>
            <person name="Pfeifer M."/>
            <person name="Jakobsen K.S."/>
            <person name="Wulff B.B."/>
            <person name="Steuernagel B."/>
            <person name="Mayer K.F."/>
            <person name="Olsen O.A."/>
        </authorList>
    </citation>
    <scope>NUCLEOTIDE SEQUENCE [LARGE SCALE GENOMIC DNA]</scope>
    <source>
        <strain evidence="3">cv. AL8/78</strain>
    </source>
</reference>
<dbReference type="AlphaFoldDB" id="A0A452ZZI2"/>
<evidence type="ECO:0000256" key="1">
    <source>
        <dbReference type="SAM" id="MobiDB-lite"/>
    </source>
</evidence>